<evidence type="ECO:0000313" key="1">
    <source>
        <dbReference type="EMBL" id="DAF84849.1"/>
    </source>
</evidence>
<name>A0A8S5TRL3_9CAUD</name>
<accession>A0A8S5TRL3</accession>
<proteinExistence type="predicted"/>
<reference evidence="1" key="1">
    <citation type="journal article" date="2021" name="Proc. Natl. Acad. Sci. U.S.A.">
        <title>A Catalog of Tens of Thousands of Viruses from Human Metagenomes Reveals Hidden Associations with Chronic Diseases.</title>
        <authorList>
            <person name="Tisza M.J."/>
            <person name="Buck C.B."/>
        </authorList>
    </citation>
    <scope>NUCLEOTIDE SEQUENCE</scope>
    <source>
        <strain evidence="1">Ct1SN28</strain>
    </source>
</reference>
<dbReference type="EMBL" id="BK015910">
    <property type="protein sequence ID" value="DAF84849.1"/>
    <property type="molecule type" value="Genomic_DNA"/>
</dbReference>
<protein>
    <submittedName>
        <fullName evidence="1">Replication initiator A family protein</fullName>
    </submittedName>
</protein>
<sequence>MKESQESFLQDKFLILRSDILSHKELTDTEKIVYARICSFSRYFESSANCAEILGKTERVVADAKRKLEKFGFIKCIENTGRGKVYIAIYDTVDGKPDDGTSDLRKNVHQTYEKMYIRPTKKCTSDLRKNVDIDKRLEKRKEESIVERNNTYVPPATQEPLAPEALELADLLKEKILKNQPTAKIDKNYQKNWAKDIEKAHRIDGRSWEQLRGAITYAQDYSDFWGMNIRSGAKLRKHYDRLEADLKRLYNQRGTITLPDPQNACSEPLCDLEPPF</sequence>
<organism evidence="1">
    <name type="scientific">Siphoviridae sp. ct1SN28</name>
    <dbReference type="NCBI Taxonomy" id="2825308"/>
    <lineage>
        <taxon>Viruses</taxon>
        <taxon>Duplodnaviria</taxon>
        <taxon>Heunggongvirae</taxon>
        <taxon>Uroviricota</taxon>
        <taxon>Caudoviricetes</taxon>
    </lineage>
</organism>